<name>A0ABT6AYM9_9BURK</name>
<proteinExistence type="predicted"/>
<keyword evidence="2" id="KW-0012">Acyltransferase</keyword>
<sequence>MTLFAESVHRYWRALFVGRTIYRDDKLSIVINPQLEDDEGVTILHTVSDMHTAVALLPEAAQSLGAIGIPGEAGALTEARLREGLVEIGIVMHGADNLYYLPNAARDAWLAEPEPDDVRRLRANDASLFAAFESRASEQDLEAAQVGIDDWAVFGVVGEDSRLLSAASIYPWDGAALADVGVLTLASARGNGYATRVLRTVGRHAMTNRHELQYRSQLDNPASIALAQAAGLELFGRWEVPSPDSQE</sequence>
<accession>A0ABT6AYM9</accession>
<organism evidence="2 3">
    <name type="scientific">Cupriavidus basilensis</name>
    <dbReference type="NCBI Taxonomy" id="68895"/>
    <lineage>
        <taxon>Bacteria</taxon>
        <taxon>Pseudomonadati</taxon>
        <taxon>Pseudomonadota</taxon>
        <taxon>Betaproteobacteria</taxon>
        <taxon>Burkholderiales</taxon>
        <taxon>Burkholderiaceae</taxon>
        <taxon>Cupriavidus</taxon>
    </lineage>
</organism>
<dbReference type="EMBL" id="JARJLM010000532">
    <property type="protein sequence ID" value="MDF3837725.1"/>
    <property type="molecule type" value="Genomic_DNA"/>
</dbReference>
<gene>
    <name evidence="2" type="ORF">P3W85_33040</name>
</gene>
<dbReference type="InterPro" id="IPR000182">
    <property type="entry name" value="GNAT_dom"/>
</dbReference>
<dbReference type="InterPro" id="IPR016181">
    <property type="entry name" value="Acyl_CoA_acyltransferase"/>
</dbReference>
<evidence type="ECO:0000313" key="2">
    <source>
        <dbReference type="EMBL" id="MDF3837725.1"/>
    </source>
</evidence>
<feature type="domain" description="N-acetyltransferase" evidence="1">
    <location>
        <begin position="116"/>
        <end position="247"/>
    </location>
</feature>
<dbReference type="Gene3D" id="3.40.630.30">
    <property type="match status" value="1"/>
</dbReference>
<dbReference type="Pfam" id="PF13302">
    <property type="entry name" value="Acetyltransf_3"/>
    <property type="match status" value="1"/>
</dbReference>
<keyword evidence="3" id="KW-1185">Reference proteome</keyword>
<dbReference type="Proteomes" id="UP001216674">
    <property type="component" value="Unassembled WGS sequence"/>
</dbReference>
<reference evidence="2 3" key="1">
    <citation type="submission" date="2023-03" db="EMBL/GenBank/DDBJ databases">
        <title>Draft assemblies of triclosan tolerant bacteria isolated from returned activated sludge.</title>
        <authorList>
            <person name="Van Hamelsveld S."/>
        </authorList>
    </citation>
    <scope>NUCLEOTIDE SEQUENCE [LARGE SCALE GENOMIC DNA]</scope>
    <source>
        <strain evidence="2 3">GW210010_S58</strain>
    </source>
</reference>
<comment type="caution">
    <text evidence="2">The sequence shown here is derived from an EMBL/GenBank/DDBJ whole genome shotgun (WGS) entry which is preliminary data.</text>
</comment>
<evidence type="ECO:0000259" key="1">
    <source>
        <dbReference type="PROSITE" id="PS51186"/>
    </source>
</evidence>
<dbReference type="GO" id="GO:0016746">
    <property type="term" value="F:acyltransferase activity"/>
    <property type="evidence" value="ECO:0007669"/>
    <property type="project" value="UniProtKB-KW"/>
</dbReference>
<protein>
    <submittedName>
        <fullName evidence="2">GNAT family N-acetyltransferase</fullName>
        <ecNumber evidence="2">2.3.1.-</ecNumber>
    </submittedName>
</protein>
<dbReference type="RefSeq" id="WP_017229102.1">
    <property type="nucleotide sequence ID" value="NZ_JARJLM010000532.1"/>
</dbReference>
<dbReference type="PROSITE" id="PS51186">
    <property type="entry name" value="GNAT"/>
    <property type="match status" value="1"/>
</dbReference>
<keyword evidence="2" id="KW-0808">Transferase</keyword>
<evidence type="ECO:0000313" key="3">
    <source>
        <dbReference type="Proteomes" id="UP001216674"/>
    </source>
</evidence>
<dbReference type="SUPFAM" id="SSF55729">
    <property type="entry name" value="Acyl-CoA N-acyltransferases (Nat)"/>
    <property type="match status" value="1"/>
</dbReference>
<dbReference type="EC" id="2.3.1.-" evidence="2"/>